<dbReference type="AlphaFoldDB" id="A0A8S3I522"/>
<gene>
    <name evidence="1" type="ORF">SMN809_LOCUS72557</name>
</gene>
<dbReference type="Proteomes" id="UP000676336">
    <property type="component" value="Unassembled WGS sequence"/>
</dbReference>
<name>A0A8S3I522_9BILA</name>
<reference evidence="1" key="1">
    <citation type="submission" date="2021-02" db="EMBL/GenBank/DDBJ databases">
        <authorList>
            <person name="Nowell W R."/>
        </authorList>
    </citation>
    <scope>NUCLEOTIDE SEQUENCE</scope>
</reference>
<accession>A0A8S3I522</accession>
<protein>
    <submittedName>
        <fullName evidence="1">Uncharacterized protein</fullName>
    </submittedName>
</protein>
<evidence type="ECO:0000313" key="2">
    <source>
        <dbReference type="Proteomes" id="UP000676336"/>
    </source>
</evidence>
<organism evidence="1 2">
    <name type="scientific">Rotaria magnacalcarata</name>
    <dbReference type="NCBI Taxonomy" id="392030"/>
    <lineage>
        <taxon>Eukaryota</taxon>
        <taxon>Metazoa</taxon>
        <taxon>Spiralia</taxon>
        <taxon>Gnathifera</taxon>
        <taxon>Rotifera</taxon>
        <taxon>Eurotatoria</taxon>
        <taxon>Bdelloidea</taxon>
        <taxon>Philodinida</taxon>
        <taxon>Philodinidae</taxon>
        <taxon>Rotaria</taxon>
    </lineage>
</organism>
<comment type="caution">
    <text evidence="1">The sequence shown here is derived from an EMBL/GenBank/DDBJ whole genome shotgun (WGS) entry which is preliminary data.</text>
</comment>
<feature type="non-terminal residue" evidence="1">
    <location>
        <position position="1"/>
    </location>
</feature>
<sequence length="109" mass="12476">MDDGKKADTLLHWADDQSLAHIVPNSHTSLRSNRVIDYAFIKGLNLDIQKIAKKELNIFYATQLDNLIRLRNSSSSSSFWYRSKRFFKPSSSSLYGFIDTSGQIVKECD</sequence>
<evidence type="ECO:0000313" key="1">
    <source>
        <dbReference type="EMBL" id="CAF5191936.1"/>
    </source>
</evidence>
<proteinExistence type="predicted"/>
<dbReference type="EMBL" id="CAJOBI010325954">
    <property type="protein sequence ID" value="CAF5191936.1"/>
    <property type="molecule type" value="Genomic_DNA"/>
</dbReference>